<organism evidence="10 11">
    <name type="scientific">Paspalum notatum var. saurae</name>
    <dbReference type="NCBI Taxonomy" id="547442"/>
    <lineage>
        <taxon>Eukaryota</taxon>
        <taxon>Viridiplantae</taxon>
        <taxon>Streptophyta</taxon>
        <taxon>Embryophyta</taxon>
        <taxon>Tracheophyta</taxon>
        <taxon>Spermatophyta</taxon>
        <taxon>Magnoliopsida</taxon>
        <taxon>Liliopsida</taxon>
        <taxon>Poales</taxon>
        <taxon>Poaceae</taxon>
        <taxon>PACMAD clade</taxon>
        <taxon>Panicoideae</taxon>
        <taxon>Andropogonodae</taxon>
        <taxon>Paspaleae</taxon>
        <taxon>Paspalinae</taxon>
        <taxon>Paspalum</taxon>
    </lineage>
</organism>
<dbReference type="GO" id="GO:0098542">
    <property type="term" value="P:defense response to other organism"/>
    <property type="evidence" value="ECO:0007669"/>
    <property type="project" value="TreeGrafter"/>
</dbReference>
<dbReference type="Pfam" id="PF23559">
    <property type="entry name" value="WHD_DRP"/>
    <property type="match status" value="1"/>
</dbReference>
<proteinExistence type="inferred from homology"/>
<keyword evidence="6" id="KW-0175">Coiled coil</keyword>
<keyword evidence="5" id="KW-0611">Plant defense</keyword>
<dbReference type="EMBL" id="CP144751">
    <property type="protein sequence ID" value="WVZ83262.1"/>
    <property type="molecule type" value="Genomic_DNA"/>
</dbReference>
<evidence type="ECO:0000256" key="1">
    <source>
        <dbReference type="ARBA" id="ARBA00008894"/>
    </source>
</evidence>
<keyword evidence="4" id="KW-0547">Nucleotide-binding</keyword>
<feature type="domain" description="Disease resistance protein winged helix" evidence="8">
    <location>
        <begin position="326"/>
        <end position="405"/>
    </location>
</feature>
<evidence type="ECO:0000256" key="6">
    <source>
        <dbReference type="ARBA" id="ARBA00023054"/>
    </source>
</evidence>
<dbReference type="SUPFAM" id="SSF52058">
    <property type="entry name" value="L domain-like"/>
    <property type="match status" value="1"/>
</dbReference>
<dbReference type="InterPro" id="IPR058922">
    <property type="entry name" value="WHD_DRP"/>
</dbReference>
<evidence type="ECO:0008006" key="12">
    <source>
        <dbReference type="Google" id="ProtNLM"/>
    </source>
</evidence>
<keyword evidence="2" id="KW-0433">Leucine-rich repeat</keyword>
<feature type="domain" description="Disease resistance N-terminal" evidence="7">
    <location>
        <begin position="8"/>
        <end position="92"/>
    </location>
</feature>
<dbReference type="InterPro" id="IPR041118">
    <property type="entry name" value="Rx_N"/>
</dbReference>
<dbReference type="PANTHER" id="PTHR23155:SF969">
    <property type="entry name" value="RX N-TERMINAL DOMAIN-CONTAINING PROTEIN"/>
    <property type="match status" value="1"/>
</dbReference>
<evidence type="ECO:0000259" key="9">
    <source>
        <dbReference type="Pfam" id="PF23598"/>
    </source>
</evidence>
<comment type="similarity">
    <text evidence="1">Belongs to the disease resistance NB-LRR family.</text>
</comment>
<evidence type="ECO:0000259" key="7">
    <source>
        <dbReference type="Pfam" id="PF18052"/>
    </source>
</evidence>
<dbReference type="Pfam" id="PF18052">
    <property type="entry name" value="Rx_N"/>
    <property type="match status" value="1"/>
</dbReference>
<evidence type="ECO:0000313" key="11">
    <source>
        <dbReference type="Proteomes" id="UP001341281"/>
    </source>
</evidence>
<feature type="domain" description="Disease resistance R13L4/SHOC-2-like LRR" evidence="9">
    <location>
        <begin position="522"/>
        <end position="860"/>
    </location>
</feature>
<keyword evidence="3" id="KW-0677">Repeat</keyword>
<name>A0AAQ3X2L0_PASNO</name>
<evidence type="ECO:0000256" key="2">
    <source>
        <dbReference type="ARBA" id="ARBA00022614"/>
    </source>
</evidence>
<dbReference type="Gene3D" id="3.80.10.10">
    <property type="entry name" value="Ribonuclease Inhibitor"/>
    <property type="match status" value="1"/>
</dbReference>
<evidence type="ECO:0000256" key="5">
    <source>
        <dbReference type="ARBA" id="ARBA00022821"/>
    </source>
</evidence>
<dbReference type="Gene3D" id="1.20.5.4130">
    <property type="match status" value="1"/>
</dbReference>
<dbReference type="Gene3D" id="1.10.10.10">
    <property type="entry name" value="Winged helix-like DNA-binding domain superfamily/Winged helix DNA-binding domain"/>
    <property type="match status" value="1"/>
</dbReference>
<dbReference type="InterPro" id="IPR038005">
    <property type="entry name" value="RX-like_CC"/>
</dbReference>
<evidence type="ECO:0000256" key="4">
    <source>
        <dbReference type="ARBA" id="ARBA00022741"/>
    </source>
</evidence>
<keyword evidence="11" id="KW-1185">Reference proteome</keyword>
<evidence type="ECO:0000256" key="3">
    <source>
        <dbReference type="ARBA" id="ARBA00022737"/>
    </source>
</evidence>
<dbReference type="CDD" id="cd14798">
    <property type="entry name" value="RX-CC_like"/>
    <property type="match status" value="1"/>
</dbReference>
<dbReference type="Pfam" id="PF23598">
    <property type="entry name" value="LRR_14"/>
    <property type="match status" value="1"/>
</dbReference>
<sequence>MAAQTQGAVDALLSLLSTAVKDETRLIGGVPGDMQFIKEEMDSMNGFLMHLTKMEGVHSHDDQIRAWMKQVREIAYMSEDCVERYVHEILPHYAGSPGFLWINVITLFLCHPKTYCKLHKVGKQMAELKLRVREVGERRKRYDVSVPAPPPGHQQPLLLEAAAGQQEEERKAFRDAVEQALEEYGGGTTLLARAISLLLMLPAAIAGGGLAAPSLRTAMANLRLRPSEAATVIGILERCRPAPAAGDEAAKKAFCCCTRMFLCALFVYPHHRTNDRLKQDLKKLMDEQQDEGGAEAGAANRKRVMTFCYSLLSTQQKSCLQYLIAFRYETEISRTSMVRRWAAEGLVAVLGSKLAEPSSAWSRTPEEEGERCFSELLFRGFIKDQRYSDAGSVKSCVMEPPIRDFLVDITGSENFLAELPAHLQRQIQIRDLVQKRRQLWLQEQQQPQSPVMACRLIVWGWRRSIVRRCSRHSCCCCCCCVGGGASSRRRRRRTLLAEHAADDDDSTNKKDPMDKLLAFLDSLPEMYRLNVLDLGGCTGLKDRYYLREFIAGGKLGWLKYLSLRNTDVAHLPAQRINKLPMLETLDIRDTNIPHSDTRAIRLPRLKHLVAGRKAPGGVVAVPVIPYKTGSMRSMETLSHVHVSSKDGAELVEGVARLKRLRKLGVVVHGNQDTAASLARVLDALAACLRSLSVQTTQGGTGALDISSMLAPDSSLVLENLDITGKTSGLPPWVSTAQKLANVTLRDTQISGVEALRRLATVPNLRCLKLGREAFTEQALVFKDVPFRTLKFLVVDGSHAITSIDFAARDVAPALEKIVWTIGGISQMMRTNKRNADGDLQLITGIGRLPSLKLIELRGDFKLTTLLDWADAIPAPKLVRYHCRFTSSSDANKLIKDLPKAATDTTLSLPVRVINTPQ</sequence>
<dbReference type="GO" id="GO:0000166">
    <property type="term" value="F:nucleotide binding"/>
    <property type="evidence" value="ECO:0007669"/>
    <property type="project" value="UniProtKB-KW"/>
</dbReference>
<dbReference type="InterPro" id="IPR036388">
    <property type="entry name" value="WH-like_DNA-bd_sf"/>
</dbReference>
<dbReference type="Proteomes" id="UP001341281">
    <property type="component" value="Chromosome 07"/>
</dbReference>
<evidence type="ECO:0000313" key="10">
    <source>
        <dbReference type="EMBL" id="WVZ83262.1"/>
    </source>
</evidence>
<gene>
    <name evidence="10" type="ORF">U9M48_030428</name>
</gene>
<dbReference type="AlphaFoldDB" id="A0AAQ3X2L0"/>
<dbReference type="InterPro" id="IPR055414">
    <property type="entry name" value="LRR_R13L4/SHOC2-like"/>
</dbReference>
<dbReference type="InterPro" id="IPR032675">
    <property type="entry name" value="LRR_dom_sf"/>
</dbReference>
<protein>
    <recommendedName>
        <fullName evidence="12">Rx N-terminal domain-containing protein</fullName>
    </recommendedName>
</protein>
<reference evidence="10 11" key="1">
    <citation type="submission" date="2024-02" db="EMBL/GenBank/DDBJ databases">
        <title>High-quality chromosome-scale genome assembly of Pensacola bahiagrass (Paspalum notatum Flugge var. saurae).</title>
        <authorList>
            <person name="Vega J.M."/>
            <person name="Podio M."/>
            <person name="Orjuela J."/>
            <person name="Siena L.A."/>
            <person name="Pessino S.C."/>
            <person name="Combes M.C."/>
            <person name="Mariac C."/>
            <person name="Albertini E."/>
            <person name="Pupilli F."/>
            <person name="Ortiz J.P.A."/>
            <person name="Leblanc O."/>
        </authorList>
    </citation>
    <scope>NUCLEOTIDE SEQUENCE [LARGE SCALE GENOMIC DNA]</scope>
    <source>
        <strain evidence="10">R1</strain>
        <tissue evidence="10">Leaf</tissue>
    </source>
</reference>
<accession>A0AAQ3X2L0</accession>
<dbReference type="PANTHER" id="PTHR23155">
    <property type="entry name" value="DISEASE RESISTANCE PROTEIN RP"/>
    <property type="match status" value="1"/>
</dbReference>
<evidence type="ECO:0000259" key="8">
    <source>
        <dbReference type="Pfam" id="PF23559"/>
    </source>
</evidence>
<dbReference type="InterPro" id="IPR044974">
    <property type="entry name" value="Disease_R_plants"/>
</dbReference>